<organism evidence="8 10">
    <name type="scientific">Salegentibacter salarius</name>
    <dbReference type="NCBI Taxonomy" id="435906"/>
    <lineage>
        <taxon>Bacteria</taxon>
        <taxon>Pseudomonadati</taxon>
        <taxon>Bacteroidota</taxon>
        <taxon>Flavobacteriia</taxon>
        <taxon>Flavobacteriales</taxon>
        <taxon>Flavobacteriaceae</taxon>
        <taxon>Salegentibacter</taxon>
    </lineage>
</organism>
<evidence type="ECO:0000256" key="2">
    <source>
        <dbReference type="ARBA" id="ARBA00007671"/>
    </source>
</evidence>
<dbReference type="InterPro" id="IPR012341">
    <property type="entry name" value="6hp_glycosidase-like_sf"/>
</dbReference>
<dbReference type="Proteomes" id="UP000176009">
    <property type="component" value="Unassembled WGS sequence"/>
</dbReference>
<protein>
    <recommendedName>
        <fullName evidence="3">beta-fructofuranosidase</fullName>
        <ecNumber evidence="3">3.2.1.26</ecNumber>
    </recommendedName>
</protein>
<accession>A0A2N0TZ86</accession>
<keyword evidence="9" id="KW-1185">Reference proteome</keyword>
<dbReference type="Gene3D" id="1.50.10.10">
    <property type="match status" value="1"/>
</dbReference>
<reference evidence="7 9" key="2">
    <citation type="submission" date="2016-09" db="EMBL/GenBank/DDBJ databases">
        <title>Genome Sequence of Salegentibacter salarius,Isolated from a Marine Solar Saltern of the Yellow Sea in South Korea.</title>
        <authorList>
            <person name="Zheng Q."/>
            <person name="Liu Y."/>
        </authorList>
    </citation>
    <scope>NUCLEOTIDE SEQUENCE [LARGE SCALE GENOMIC DNA]</scope>
    <source>
        <strain evidence="7 9">KCTC 12974</strain>
    </source>
</reference>
<reference evidence="8 10" key="1">
    <citation type="submission" date="2015-10" db="EMBL/GenBank/DDBJ databases">
        <title>Draft genome sequence of Salegentibacter salinarum KCTC 12975.</title>
        <authorList>
            <person name="Lin W."/>
            <person name="Zheng Q."/>
        </authorList>
    </citation>
    <scope>NUCLEOTIDE SEQUENCE [LARGE SCALE GENOMIC DNA]</scope>
    <source>
        <strain evidence="8 10">KCTC 12974</strain>
    </source>
</reference>
<evidence type="ECO:0000256" key="6">
    <source>
        <dbReference type="ARBA" id="ARBA00023295"/>
    </source>
</evidence>
<evidence type="ECO:0000313" key="8">
    <source>
        <dbReference type="EMBL" id="PKD20055.1"/>
    </source>
</evidence>
<dbReference type="OrthoDB" id="49490at2"/>
<evidence type="ECO:0000313" key="7">
    <source>
        <dbReference type="EMBL" id="OEY73235.1"/>
    </source>
</evidence>
<gene>
    <name evidence="8" type="ORF">APR40_10145</name>
    <name evidence="7" type="ORF">BHS39_10165</name>
</gene>
<keyword evidence="4" id="KW-0378">Hydrolase</keyword>
<comment type="catalytic activity">
    <reaction evidence="1">
        <text>Hydrolysis of terminal non-reducing beta-D-fructofuranoside residues in beta-D-fructofuranosides.</text>
        <dbReference type="EC" id="3.2.1.26"/>
    </reaction>
</comment>
<dbReference type="GO" id="GO:0004564">
    <property type="term" value="F:beta-fructofuranosidase activity"/>
    <property type="evidence" value="ECO:0007669"/>
    <property type="project" value="UniProtKB-EC"/>
</dbReference>
<name>A0A2N0TZ86_9FLAO</name>
<sequence length="396" mass="45196">MTSENLELIALAKDAALNVLLHNAEGPFQHLPRTAGWGYPEPYTRDLMFSIFGIAVSDNSVLLASIRKVLETLAENQSEKGHIPSLVHDSEDRGASDTTPLFLLGTGIFRKVVNEPDFLKTAVEKSLLWMEYQSPTDQYLVAQQPTSDWRDEQWVLGYGLFVNTVVYSYLQLMGFHKRAKKMHAEMENFTIIRDKLKKQVQEGLLVRDKPYYAFWSYKIYNSDRFDLLGNSLAILSGIASPKIADSIIEWIEKECTAIKSSGDLAVNLPPNFYPFIKPEDSDWHKRYADYNLPGNYHNGGIWPFICGIYIAALVGAKHFDLAEIKLIELTKLIKRSRTTGLDFGFNEWFRSQNGEPMGQDWQTWSAALYLYAAKCVEEKNTPFFDEIREASFNQNS</sequence>
<dbReference type="AlphaFoldDB" id="A0A2N0TZ86"/>
<dbReference type="InterPro" id="IPR008928">
    <property type="entry name" value="6-hairpin_glycosidase_sf"/>
</dbReference>
<evidence type="ECO:0000256" key="3">
    <source>
        <dbReference type="ARBA" id="ARBA00012758"/>
    </source>
</evidence>
<dbReference type="SUPFAM" id="SSF48208">
    <property type="entry name" value="Six-hairpin glycosidases"/>
    <property type="match status" value="1"/>
</dbReference>
<dbReference type="EC" id="3.2.1.26" evidence="3"/>
<dbReference type="EMBL" id="LKTR01000011">
    <property type="protein sequence ID" value="PKD20055.1"/>
    <property type="molecule type" value="Genomic_DNA"/>
</dbReference>
<evidence type="ECO:0000256" key="1">
    <source>
        <dbReference type="ARBA" id="ARBA00000094"/>
    </source>
</evidence>
<keyword evidence="5" id="KW-0119">Carbohydrate metabolism</keyword>
<dbReference type="GO" id="GO:0005975">
    <property type="term" value="P:carbohydrate metabolic process"/>
    <property type="evidence" value="ECO:0007669"/>
    <property type="project" value="InterPro"/>
</dbReference>
<evidence type="ECO:0000313" key="9">
    <source>
        <dbReference type="Proteomes" id="UP000176009"/>
    </source>
</evidence>
<comment type="caution">
    <text evidence="8">The sequence shown here is derived from an EMBL/GenBank/DDBJ whole genome shotgun (WGS) entry which is preliminary data.</text>
</comment>
<comment type="similarity">
    <text evidence="2">Belongs to the glycosyl hydrolase 100 family.</text>
</comment>
<dbReference type="Proteomes" id="UP000232533">
    <property type="component" value="Unassembled WGS sequence"/>
</dbReference>
<dbReference type="InterPro" id="IPR024746">
    <property type="entry name" value="Glyco_hydro_100"/>
</dbReference>
<dbReference type="EMBL" id="MJBR01000009">
    <property type="protein sequence ID" value="OEY73235.1"/>
    <property type="molecule type" value="Genomic_DNA"/>
</dbReference>
<proteinExistence type="inferred from homology"/>
<dbReference type="Pfam" id="PF12899">
    <property type="entry name" value="Glyco_hydro_100"/>
    <property type="match status" value="1"/>
</dbReference>
<keyword evidence="6" id="KW-0326">Glycosidase</keyword>
<evidence type="ECO:0000256" key="5">
    <source>
        <dbReference type="ARBA" id="ARBA00023277"/>
    </source>
</evidence>
<dbReference type="GO" id="GO:0033926">
    <property type="term" value="F:endo-alpha-N-acetylgalactosaminidase activity"/>
    <property type="evidence" value="ECO:0007669"/>
    <property type="project" value="InterPro"/>
</dbReference>
<evidence type="ECO:0000256" key="4">
    <source>
        <dbReference type="ARBA" id="ARBA00022801"/>
    </source>
</evidence>
<evidence type="ECO:0000313" key="10">
    <source>
        <dbReference type="Proteomes" id="UP000232533"/>
    </source>
</evidence>